<evidence type="ECO:0000256" key="1">
    <source>
        <dbReference type="SAM" id="MobiDB-lite"/>
    </source>
</evidence>
<dbReference type="KEGG" id="vg:80535318"/>
<proteinExistence type="predicted"/>
<organism evidence="2 3">
    <name type="scientific">Giant panda anellovirus</name>
    <dbReference type="NCBI Taxonomy" id="2016460"/>
    <lineage>
        <taxon>Viruses</taxon>
        <taxon>Monodnaviria</taxon>
        <taxon>Shotokuvirae</taxon>
        <taxon>Commensaviricota</taxon>
        <taxon>Cardeaviricetes</taxon>
        <taxon>Sanitavirales</taxon>
        <taxon>Anelloviridae</taxon>
    </lineage>
</organism>
<evidence type="ECO:0000313" key="2">
    <source>
        <dbReference type="EMBL" id="ASH99087.1"/>
    </source>
</evidence>
<feature type="compositionally biased region" description="Acidic residues" evidence="1">
    <location>
        <begin position="78"/>
        <end position="89"/>
    </location>
</feature>
<evidence type="ECO:0000313" key="3">
    <source>
        <dbReference type="Proteomes" id="UP000678792"/>
    </source>
</evidence>
<dbReference type="Proteomes" id="UP000678792">
    <property type="component" value="Segment"/>
</dbReference>
<protein>
    <submittedName>
        <fullName evidence="2">ORF3</fullName>
    </submittedName>
</protein>
<dbReference type="GeneID" id="80535318"/>
<keyword evidence="3" id="KW-1185">Reference proteome</keyword>
<dbReference type="EMBL" id="MF327542">
    <property type="protein sequence ID" value="ASH99087.1"/>
    <property type="molecule type" value="Genomic_DNA"/>
</dbReference>
<feature type="compositionally biased region" description="Polar residues" evidence="1">
    <location>
        <begin position="120"/>
        <end position="142"/>
    </location>
</feature>
<feature type="region of interest" description="Disordered" evidence="1">
    <location>
        <begin position="27"/>
        <end position="142"/>
    </location>
</feature>
<sequence>MMRSGSSRKRHFNELLNLLSTERKDWWRSSPGLFDSEESESEYLGGTKKKEMLVPPTPTPKKKELNVSGTWPLASDSDWSESEGGEEDSSPPNTPPPPYTHLPPPPPQSNIPRHLLIYKKNTQSNKYTIHLTNNSQTDGNSN</sequence>
<name>A0A220IGI0_9VIRU</name>
<accession>A0A220IGI0</accession>
<reference evidence="2 3" key="1">
    <citation type="journal article" date="2017" name="Microbiome">
        <title>Virome comparisons in wild-diseased and healthy captive giant pandas.</title>
        <authorList>
            <person name="Zhang W."/>
            <person name="Yang S."/>
            <person name="Shan T."/>
            <person name="Hou R."/>
            <person name="Liu Z."/>
            <person name="Li W."/>
            <person name="Guo L."/>
            <person name="Wang Y."/>
            <person name="Chen P."/>
            <person name="Wang X."/>
            <person name="Feng F."/>
            <person name="Wang H."/>
            <person name="Chen C."/>
            <person name="Shen Q."/>
            <person name="Zhou C."/>
            <person name="Hua X."/>
            <person name="Cui L."/>
            <person name="Deng X."/>
            <person name="Zhang Z."/>
            <person name="Qi D."/>
            <person name="Delwart E."/>
        </authorList>
    </citation>
    <scope>NUCLEOTIDE SEQUENCE [LARGE SCALE GENOMIC DNA]</scope>
    <source>
        <strain evidence="3">gpan20859</strain>
    </source>
</reference>
<feature type="compositionally biased region" description="Pro residues" evidence="1">
    <location>
        <begin position="92"/>
        <end position="109"/>
    </location>
</feature>
<dbReference type="RefSeq" id="YP_010797518.1">
    <property type="nucleotide sequence ID" value="NC_076190.1"/>
</dbReference>